<feature type="transmembrane region" description="Helical" evidence="6">
    <location>
        <begin position="64"/>
        <end position="85"/>
    </location>
</feature>
<keyword evidence="3 6" id="KW-0812">Transmembrane</keyword>
<evidence type="ECO:0000256" key="6">
    <source>
        <dbReference type="SAM" id="Phobius"/>
    </source>
</evidence>
<dbReference type="InterPro" id="IPR051461">
    <property type="entry name" value="UPF0750_membrane"/>
</dbReference>
<proteinExistence type="predicted"/>
<gene>
    <name evidence="7" type="ORF">H9636_00320</name>
</gene>
<evidence type="ECO:0000313" key="7">
    <source>
        <dbReference type="EMBL" id="MBD8025087.1"/>
    </source>
</evidence>
<dbReference type="RefSeq" id="WP_191705666.1">
    <property type="nucleotide sequence ID" value="NZ_JACSQA010000001.1"/>
</dbReference>
<keyword evidence="8" id="KW-1185">Reference proteome</keyword>
<comment type="caution">
    <text evidence="7">The sequence shown here is derived from an EMBL/GenBank/DDBJ whole genome shotgun (WGS) entry which is preliminary data.</text>
</comment>
<sequence>MRYIQLFLGCLIVNIGVFILHSAHIGTGGSIGLALSISYWIDIAFPFAYVIVNIPFFILSIKKLGLQFTLSTVLAIAILSILSYITELIMPEISIPTWIGVILGSVIVGCGVILLFLNKSSLGGTSIVSLYLQRKFQWDPGKTLFIFDLFIILTTCYSIGWIGFIYSSLSAFIVSAMVSTFKKRIDEKINVTEVNEESIEENESNEMPVLQQ</sequence>
<organism evidence="7 8">
    <name type="scientific">Ureibacillus galli</name>
    <dbReference type="NCBI Taxonomy" id="2762222"/>
    <lineage>
        <taxon>Bacteria</taxon>
        <taxon>Bacillati</taxon>
        <taxon>Bacillota</taxon>
        <taxon>Bacilli</taxon>
        <taxon>Bacillales</taxon>
        <taxon>Caryophanaceae</taxon>
        <taxon>Ureibacillus</taxon>
    </lineage>
</organism>
<dbReference type="PANTHER" id="PTHR33545">
    <property type="entry name" value="UPF0750 MEMBRANE PROTEIN YITT-RELATED"/>
    <property type="match status" value="1"/>
</dbReference>
<dbReference type="EMBL" id="JACSQA010000001">
    <property type="protein sequence ID" value="MBD8025087.1"/>
    <property type="molecule type" value="Genomic_DNA"/>
</dbReference>
<protein>
    <submittedName>
        <fullName evidence="7">YitT family protein</fullName>
    </submittedName>
</protein>
<keyword evidence="5 6" id="KW-0472">Membrane</keyword>
<keyword evidence="4 6" id="KW-1133">Transmembrane helix</keyword>
<keyword evidence="2" id="KW-1003">Cell membrane</keyword>
<comment type="subcellular location">
    <subcellularLocation>
        <location evidence="1">Cell membrane</location>
        <topology evidence="1">Multi-pass membrane protein</topology>
    </subcellularLocation>
</comment>
<dbReference type="InterPro" id="IPR003740">
    <property type="entry name" value="YitT"/>
</dbReference>
<feature type="transmembrane region" description="Helical" evidence="6">
    <location>
        <begin position="97"/>
        <end position="117"/>
    </location>
</feature>
<name>A0ABR8X7D2_9BACL</name>
<evidence type="ECO:0000256" key="5">
    <source>
        <dbReference type="ARBA" id="ARBA00023136"/>
    </source>
</evidence>
<dbReference type="PANTHER" id="PTHR33545:SF5">
    <property type="entry name" value="UPF0750 MEMBRANE PROTEIN YITT"/>
    <property type="match status" value="1"/>
</dbReference>
<accession>A0ABR8X7D2</accession>
<feature type="transmembrane region" description="Helical" evidence="6">
    <location>
        <begin position="37"/>
        <end position="58"/>
    </location>
</feature>
<evidence type="ECO:0000256" key="2">
    <source>
        <dbReference type="ARBA" id="ARBA00022475"/>
    </source>
</evidence>
<evidence type="ECO:0000256" key="1">
    <source>
        <dbReference type="ARBA" id="ARBA00004651"/>
    </source>
</evidence>
<reference evidence="7 8" key="1">
    <citation type="submission" date="2020-08" db="EMBL/GenBank/DDBJ databases">
        <title>A Genomic Blueprint of the Chicken Gut Microbiome.</title>
        <authorList>
            <person name="Gilroy R."/>
            <person name="Ravi A."/>
            <person name="Getino M."/>
            <person name="Pursley I."/>
            <person name="Horton D.L."/>
            <person name="Alikhan N.-F."/>
            <person name="Baker D."/>
            <person name="Gharbi K."/>
            <person name="Hall N."/>
            <person name="Watson M."/>
            <person name="Adriaenssens E.M."/>
            <person name="Foster-Nyarko E."/>
            <person name="Jarju S."/>
            <person name="Secka A."/>
            <person name="Antonio M."/>
            <person name="Oren A."/>
            <person name="Chaudhuri R."/>
            <person name="La Ragione R.M."/>
            <person name="Hildebrand F."/>
            <person name="Pallen M.J."/>
        </authorList>
    </citation>
    <scope>NUCLEOTIDE SEQUENCE [LARGE SCALE GENOMIC DNA]</scope>
    <source>
        <strain evidence="7 8">Re31</strain>
    </source>
</reference>
<evidence type="ECO:0000313" key="8">
    <source>
        <dbReference type="Proteomes" id="UP000640930"/>
    </source>
</evidence>
<feature type="transmembrane region" description="Helical" evidence="6">
    <location>
        <begin position="6"/>
        <end position="25"/>
    </location>
</feature>
<evidence type="ECO:0000256" key="4">
    <source>
        <dbReference type="ARBA" id="ARBA00022989"/>
    </source>
</evidence>
<dbReference type="Proteomes" id="UP000640930">
    <property type="component" value="Unassembled WGS sequence"/>
</dbReference>
<evidence type="ECO:0000256" key="3">
    <source>
        <dbReference type="ARBA" id="ARBA00022692"/>
    </source>
</evidence>
<dbReference type="Pfam" id="PF02588">
    <property type="entry name" value="YitT_membrane"/>
    <property type="match status" value="1"/>
</dbReference>
<feature type="transmembrane region" description="Helical" evidence="6">
    <location>
        <begin position="144"/>
        <end position="174"/>
    </location>
</feature>